<dbReference type="EMBL" id="BAABBV010000001">
    <property type="protein sequence ID" value="GAA4154419.1"/>
    <property type="molecule type" value="Genomic_DNA"/>
</dbReference>
<evidence type="ECO:0000313" key="3">
    <source>
        <dbReference type="Proteomes" id="UP001415169"/>
    </source>
</evidence>
<dbReference type="RefSeq" id="WP_344789871.1">
    <property type="nucleotide sequence ID" value="NZ_BAABBV010000001.1"/>
</dbReference>
<reference evidence="2" key="2">
    <citation type="submission" date="2023-12" db="EMBL/GenBank/DDBJ databases">
        <authorList>
            <person name="Sun Q."/>
            <person name="Inoue M."/>
        </authorList>
    </citation>
    <scope>NUCLEOTIDE SEQUENCE</scope>
    <source>
        <strain evidence="2">JCM 17590</strain>
    </source>
</reference>
<accession>A0ABP7ZDV9</accession>
<sequence length="89" mass="9458">MTSSRLTTAGVGTTLSLLTVLLCVVGALGEQLGFSYFVRGLLMGALIVAVLAVATLLGVLVRRDAAERDRTRLESIDPLGDLPREDTDR</sequence>
<feature type="transmembrane region" description="Helical" evidence="1">
    <location>
        <begin position="39"/>
        <end position="61"/>
    </location>
</feature>
<gene>
    <name evidence="2" type="ORF">GCM10022286_01970</name>
</gene>
<name>A0ABP7ZDV9_9MICO</name>
<evidence type="ECO:0000313" key="2">
    <source>
        <dbReference type="EMBL" id="GAA4154419.1"/>
    </source>
</evidence>
<dbReference type="Proteomes" id="UP001415169">
    <property type="component" value="Unassembled WGS sequence"/>
</dbReference>
<keyword evidence="3" id="KW-1185">Reference proteome</keyword>
<keyword evidence="1" id="KW-1133">Transmembrane helix</keyword>
<reference evidence="2" key="1">
    <citation type="journal article" date="2014" name="Int. J. Syst. Evol. Microbiol.">
        <title>Complete genome of a new Firmicutes species belonging to the dominant human colonic microbiota ('Ruminococcus bicirculans') reveals two chromosomes and a selective capacity to utilize plant glucans.</title>
        <authorList>
            <consortium name="NISC Comparative Sequencing Program"/>
            <person name="Wegmann U."/>
            <person name="Louis P."/>
            <person name="Goesmann A."/>
            <person name="Henrissat B."/>
            <person name="Duncan S.H."/>
            <person name="Flint H.J."/>
        </authorList>
    </citation>
    <scope>NUCLEOTIDE SEQUENCE</scope>
    <source>
        <strain evidence="2">JCM 17590</strain>
    </source>
</reference>
<proteinExistence type="predicted"/>
<keyword evidence="1" id="KW-0812">Transmembrane</keyword>
<comment type="caution">
    <text evidence="2">The sequence shown here is derived from an EMBL/GenBank/DDBJ whole genome shotgun (WGS) entry which is preliminary data.</text>
</comment>
<organism evidence="2 3">
    <name type="scientific">Gryllotalpicola daejeonensis</name>
    <dbReference type="NCBI Taxonomy" id="993087"/>
    <lineage>
        <taxon>Bacteria</taxon>
        <taxon>Bacillati</taxon>
        <taxon>Actinomycetota</taxon>
        <taxon>Actinomycetes</taxon>
        <taxon>Micrococcales</taxon>
        <taxon>Microbacteriaceae</taxon>
        <taxon>Gryllotalpicola</taxon>
    </lineage>
</organism>
<evidence type="ECO:0000256" key="1">
    <source>
        <dbReference type="SAM" id="Phobius"/>
    </source>
</evidence>
<protein>
    <submittedName>
        <fullName evidence="2">Uncharacterized protein</fullName>
    </submittedName>
</protein>
<keyword evidence="1" id="KW-0472">Membrane</keyword>